<protein>
    <submittedName>
        <fullName evidence="2">Uncharacterized protein</fullName>
    </submittedName>
</protein>
<feature type="region of interest" description="Disordered" evidence="1">
    <location>
        <begin position="214"/>
        <end position="246"/>
    </location>
</feature>
<evidence type="ECO:0000256" key="1">
    <source>
        <dbReference type="SAM" id="MobiDB-lite"/>
    </source>
</evidence>
<keyword evidence="3" id="KW-1185">Reference proteome</keyword>
<feature type="region of interest" description="Disordered" evidence="1">
    <location>
        <begin position="1"/>
        <end position="74"/>
    </location>
</feature>
<comment type="caution">
    <text evidence="2">The sequence shown here is derived from an EMBL/GenBank/DDBJ whole genome shotgun (WGS) entry which is preliminary data.</text>
</comment>
<sequence>MAPRISPPWEKNRPKGQEAPGVPAQWEEGEEGENSGEGLMPLIPPTGGGGKRRRRRTSRAQTAPKTRARGRKKVMLLRSKAGVPPDTTGRIWWRGFSSCPRAPDTLCKPCPGPISCPPDLPAQYPHDSGKPTSGALERKTPPLRGKKRNGWWTPRSHEGQPGLLGGAGGEVSAPVTGDPFKRFVSDTLLFLPLRRVPGDARQIVDIGWATQGVLTSGAGPGPSTAPKPPRPLPPNSPPNTTPLRQHIFLHAGLPESPKWRMGVASIPSSPPSPPSHYALSG</sequence>
<reference evidence="2" key="1">
    <citation type="submission" date="2020-07" db="EMBL/GenBank/DDBJ databases">
        <title>The High-quality genome of the commercially important snow crab, Chionoecetes opilio.</title>
        <authorList>
            <person name="Jeong J.-H."/>
            <person name="Ryu S."/>
        </authorList>
    </citation>
    <scope>NUCLEOTIDE SEQUENCE</scope>
    <source>
        <strain evidence="2">MADBK_172401_WGS</strain>
        <tissue evidence="2">Digestive gland</tissue>
    </source>
</reference>
<proteinExistence type="predicted"/>
<evidence type="ECO:0000313" key="2">
    <source>
        <dbReference type="EMBL" id="KAG0718279.1"/>
    </source>
</evidence>
<dbReference type="AlphaFoldDB" id="A0A8J5CPY8"/>
<name>A0A8J5CPY8_CHIOP</name>
<dbReference type="Proteomes" id="UP000770661">
    <property type="component" value="Unassembled WGS sequence"/>
</dbReference>
<dbReference type="EMBL" id="JACEEZ010016292">
    <property type="protein sequence ID" value="KAG0718279.1"/>
    <property type="molecule type" value="Genomic_DNA"/>
</dbReference>
<evidence type="ECO:0000313" key="3">
    <source>
        <dbReference type="Proteomes" id="UP000770661"/>
    </source>
</evidence>
<feature type="region of interest" description="Disordered" evidence="1">
    <location>
        <begin position="121"/>
        <end position="171"/>
    </location>
</feature>
<organism evidence="2 3">
    <name type="scientific">Chionoecetes opilio</name>
    <name type="common">Atlantic snow crab</name>
    <name type="synonym">Cancer opilio</name>
    <dbReference type="NCBI Taxonomy" id="41210"/>
    <lineage>
        <taxon>Eukaryota</taxon>
        <taxon>Metazoa</taxon>
        <taxon>Ecdysozoa</taxon>
        <taxon>Arthropoda</taxon>
        <taxon>Crustacea</taxon>
        <taxon>Multicrustacea</taxon>
        <taxon>Malacostraca</taxon>
        <taxon>Eumalacostraca</taxon>
        <taxon>Eucarida</taxon>
        <taxon>Decapoda</taxon>
        <taxon>Pleocyemata</taxon>
        <taxon>Brachyura</taxon>
        <taxon>Eubrachyura</taxon>
        <taxon>Majoidea</taxon>
        <taxon>Majidae</taxon>
        <taxon>Chionoecetes</taxon>
    </lineage>
</organism>
<gene>
    <name evidence="2" type="ORF">GWK47_007767</name>
</gene>
<feature type="compositionally biased region" description="Pro residues" evidence="1">
    <location>
        <begin position="223"/>
        <end position="240"/>
    </location>
</feature>
<accession>A0A8J5CPY8</accession>
<feature type="region of interest" description="Disordered" evidence="1">
    <location>
        <begin position="259"/>
        <end position="281"/>
    </location>
</feature>